<dbReference type="Gene3D" id="3.30.70.270">
    <property type="match status" value="1"/>
</dbReference>
<keyword evidence="2" id="KW-1185">Reference proteome</keyword>
<dbReference type="CDD" id="cd01647">
    <property type="entry name" value="RT_LTR"/>
    <property type="match status" value="1"/>
</dbReference>
<name>A0A7J0HCU2_9ERIC</name>
<dbReference type="InterPro" id="IPR043128">
    <property type="entry name" value="Rev_trsase/Diguanyl_cyclase"/>
</dbReference>
<dbReference type="InterPro" id="IPR043502">
    <property type="entry name" value="DNA/RNA_pol_sf"/>
</dbReference>
<dbReference type="PANTHER" id="PTHR24559:SF439">
    <property type="entry name" value="RETROTRANSPOSON, UNCLASSIFIED-LIKE PROTEIN"/>
    <property type="match status" value="1"/>
</dbReference>
<dbReference type="AlphaFoldDB" id="A0A7J0HCU2"/>
<evidence type="ECO:0000313" key="2">
    <source>
        <dbReference type="Proteomes" id="UP000585474"/>
    </source>
</evidence>
<dbReference type="PANTHER" id="PTHR24559">
    <property type="entry name" value="TRANSPOSON TY3-I GAG-POL POLYPROTEIN"/>
    <property type="match status" value="1"/>
</dbReference>
<gene>
    <name evidence="1" type="ORF">Acr_29g0001090</name>
</gene>
<evidence type="ECO:0000313" key="1">
    <source>
        <dbReference type="EMBL" id="GFZ20947.1"/>
    </source>
</evidence>
<dbReference type="Proteomes" id="UP000585474">
    <property type="component" value="Unassembled WGS sequence"/>
</dbReference>
<comment type="caution">
    <text evidence="1">The sequence shown here is derived from an EMBL/GenBank/DDBJ whole genome shotgun (WGS) entry which is preliminary data.</text>
</comment>
<dbReference type="InterPro" id="IPR053134">
    <property type="entry name" value="RNA-dir_DNA_polymerase"/>
</dbReference>
<protein>
    <recommendedName>
        <fullName evidence="3">Reverse transcriptase domain-containing protein</fullName>
    </recommendedName>
</protein>
<dbReference type="OrthoDB" id="1712951at2759"/>
<proteinExistence type="predicted"/>
<dbReference type="EMBL" id="BJWL01000029">
    <property type="protein sequence ID" value="GFZ20947.1"/>
    <property type="molecule type" value="Genomic_DNA"/>
</dbReference>
<accession>A0A7J0HCU2</accession>
<reference evidence="1 2" key="1">
    <citation type="submission" date="2019-07" db="EMBL/GenBank/DDBJ databases">
        <title>De Novo Assembly of kiwifruit Actinidia rufa.</title>
        <authorList>
            <person name="Sugita-Konishi S."/>
            <person name="Sato K."/>
            <person name="Mori E."/>
            <person name="Abe Y."/>
            <person name="Kisaki G."/>
            <person name="Hamano K."/>
            <person name="Suezawa K."/>
            <person name="Otani M."/>
            <person name="Fukuda T."/>
            <person name="Manabe T."/>
            <person name="Gomi K."/>
            <person name="Tabuchi M."/>
            <person name="Akimitsu K."/>
            <person name="Kataoka I."/>
        </authorList>
    </citation>
    <scope>NUCLEOTIDE SEQUENCE [LARGE SCALE GENOMIC DNA]</scope>
    <source>
        <strain evidence="2">cv. Fuchu</strain>
    </source>
</reference>
<dbReference type="SUPFAM" id="SSF56672">
    <property type="entry name" value="DNA/RNA polymerases"/>
    <property type="match status" value="1"/>
</dbReference>
<organism evidence="1 2">
    <name type="scientific">Actinidia rufa</name>
    <dbReference type="NCBI Taxonomy" id="165716"/>
    <lineage>
        <taxon>Eukaryota</taxon>
        <taxon>Viridiplantae</taxon>
        <taxon>Streptophyta</taxon>
        <taxon>Embryophyta</taxon>
        <taxon>Tracheophyta</taxon>
        <taxon>Spermatophyta</taxon>
        <taxon>Magnoliopsida</taxon>
        <taxon>eudicotyledons</taxon>
        <taxon>Gunneridae</taxon>
        <taxon>Pentapetalae</taxon>
        <taxon>asterids</taxon>
        <taxon>Ericales</taxon>
        <taxon>Actinidiaceae</taxon>
        <taxon>Actinidia</taxon>
    </lineage>
</organism>
<evidence type="ECO:0008006" key="3">
    <source>
        <dbReference type="Google" id="ProtNLM"/>
    </source>
</evidence>
<sequence length="209" mass="24039">MSKSSQSSSRSCTSSKIALLGIKRRCQTTRYVQWLSNIVLVTKKYGKIQVCIDFKNLNLATSKDEYPMPNVDMLVDGAARHKHNLPRTNVDMLVDGAARHKHNLPRNDSATYQRAMNIIFHGMIGCFMEVYIDDVVIKSQSYEERLEDLKKSFQRMRQFDLKMKPIKRALGVLASNFLRILVQQRGIEVDKNKARAIMKAKPFTTKKEL</sequence>